<evidence type="ECO:0000313" key="2">
    <source>
        <dbReference type="EMBL" id="OGK18537.1"/>
    </source>
</evidence>
<dbReference type="EMBL" id="MFZH01000030">
    <property type="protein sequence ID" value="OGK18537.1"/>
    <property type="molecule type" value="Genomic_DNA"/>
</dbReference>
<sequence length="137" mass="15721">MVKKTLIIIGSVVLVCVVLTNGLVSQIVSPLFPAITYDKDPYAVISFLKTIRTNPEFDSQMEVWRDVYGEQLEEKVHEDDKNRLETIRSLEAILKQNPKSTSVLFNLGAFYKEQGDEAKASYYFNQAFQIDPWLKKN</sequence>
<dbReference type="PROSITE" id="PS50005">
    <property type="entry name" value="TPR"/>
    <property type="match status" value="1"/>
</dbReference>
<dbReference type="InterPro" id="IPR019734">
    <property type="entry name" value="TPR_rpt"/>
</dbReference>
<dbReference type="AlphaFoldDB" id="A0A1F7GHT4"/>
<comment type="caution">
    <text evidence="2">The sequence shown here is derived from an EMBL/GenBank/DDBJ whole genome shotgun (WGS) entry which is preliminary data.</text>
</comment>
<keyword evidence="1" id="KW-0802">TPR repeat</keyword>
<evidence type="ECO:0000256" key="1">
    <source>
        <dbReference type="PROSITE-ProRule" id="PRU00339"/>
    </source>
</evidence>
<feature type="repeat" description="TPR" evidence="1">
    <location>
        <begin position="101"/>
        <end position="134"/>
    </location>
</feature>
<protein>
    <submittedName>
        <fullName evidence="2">Uncharacterized protein</fullName>
    </submittedName>
</protein>
<evidence type="ECO:0000313" key="3">
    <source>
        <dbReference type="Proteomes" id="UP000176850"/>
    </source>
</evidence>
<dbReference type="Gene3D" id="1.25.40.10">
    <property type="entry name" value="Tetratricopeptide repeat domain"/>
    <property type="match status" value="1"/>
</dbReference>
<proteinExistence type="predicted"/>
<gene>
    <name evidence="2" type="ORF">A2799_02955</name>
</gene>
<dbReference type="PROSITE" id="PS50293">
    <property type="entry name" value="TPR_REGION"/>
    <property type="match status" value="1"/>
</dbReference>
<dbReference type="Proteomes" id="UP000176850">
    <property type="component" value="Unassembled WGS sequence"/>
</dbReference>
<dbReference type="InterPro" id="IPR011990">
    <property type="entry name" value="TPR-like_helical_dom_sf"/>
</dbReference>
<reference evidence="2 3" key="1">
    <citation type="journal article" date="2016" name="Nat. Commun.">
        <title>Thousands of microbial genomes shed light on interconnected biogeochemical processes in an aquifer system.</title>
        <authorList>
            <person name="Anantharaman K."/>
            <person name="Brown C.T."/>
            <person name="Hug L.A."/>
            <person name="Sharon I."/>
            <person name="Castelle C.J."/>
            <person name="Probst A.J."/>
            <person name="Thomas B.C."/>
            <person name="Singh A."/>
            <person name="Wilkins M.J."/>
            <person name="Karaoz U."/>
            <person name="Brodie E.L."/>
            <person name="Williams K.H."/>
            <person name="Hubbard S.S."/>
            <person name="Banfield J.F."/>
        </authorList>
    </citation>
    <scope>NUCLEOTIDE SEQUENCE [LARGE SCALE GENOMIC DNA]</scope>
</reference>
<organism evidence="2 3">
    <name type="scientific">Candidatus Roizmanbacteria bacterium RIFCSPHIGHO2_01_FULL_39_24</name>
    <dbReference type="NCBI Taxonomy" id="1802032"/>
    <lineage>
        <taxon>Bacteria</taxon>
        <taxon>Candidatus Roizmaniibacteriota</taxon>
    </lineage>
</organism>
<dbReference type="SUPFAM" id="SSF48452">
    <property type="entry name" value="TPR-like"/>
    <property type="match status" value="1"/>
</dbReference>
<name>A0A1F7GHT4_9BACT</name>
<accession>A0A1F7GHT4</accession>